<protein>
    <submittedName>
        <fullName evidence="2">Uncharacterized protein</fullName>
    </submittedName>
</protein>
<keyword evidence="1" id="KW-1133">Transmembrane helix</keyword>
<dbReference type="RefSeq" id="WP_055191656.1">
    <property type="nucleotide sequence ID" value="NZ_NMTY01000009.1"/>
</dbReference>
<reference evidence="2 3" key="1">
    <citation type="journal article" date="2017" name="Front. Microbiol.">
        <title>New Insights into the Diversity of the Genus Faecalibacterium.</title>
        <authorList>
            <person name="Benevides L."/>
            <person name="Burman S."/>
            <person name="Martin R."/>
            <person name="Robert V."/>
            <person name="Thomas M."/>
            <person name="Miquel S."/>
            <person name="Chain F."/>
            <person name="Sokol H."/>
            <person name="Bermudez-Humaran L.G."/>
            <person name="Morrison M."/>
            <person name="Langella P."/>
            <person name="Azevedo V.A."/>
            <person name="Chatel J.M."/>
            <person name="Soares S."/>
        </authorList>
    </citation>
    <scope>NUCLEOTIDE SEQUENCE [LARGE SCALE GENOMIC DNA]</scope>
    <source>
        <strain evidence="2 3">CNCM I 4575</strain>
    </source>
</reference>
<keyword evidence="1" id="KW-0472">Membrane</keyword>
<keyword evidence="1" id="KW-0812">Transmembrane</keyword>
<evidence type="ECO:0000313" key="2">
    <source>
        <dbReference type="EMBL" id="PDX81814.1"/>
    </source>
</evidence>
<accession>A0A174CFH6</accession>
<feature type="transmembrane region" description="Helical" evidence="1">
    <location>
        <begin position="6"/>
        <end position="25"/>
    </location>
</feature>
<gene>
    <name evidence="2" type="ORF">CGS58_04610</name>
</gene>
<comment type="caution">
    <text evidence="2">The sequence shown here is derived from an EMBL/GenBank/DDBJ whole genome shotgun (WGS) entry which is preliminary data.</text>
</comment>
<sequence>MEELIGWVLLAIFVVAAGRVGYLIYQNNRHPEQAAASAATARRDPHGETGPMIYFANDAHGRTDREYQFNYKWVYDGTLHAYTWRAYILRMPSLCGRPSDGHSTHRWSDANGNHWVCWDSPVTSLTKMQSVSRLWADSVQEYIATGKLFG</sequence>
<proteinExistence type="predicted"/>
<dbReference type="AlphaFoldDB" id="A0A174CFH6"/>
<dbReference type="OrthoDB" id="9712909at2"/>
<evidence type="ECO:0000313" key="3">
    <source>
        <dbReference type="Proteomes" id="UP000220005"/>
    </source>
</evidence>
<name>A0A174CFH6_9FIRM</name>
<organism evidence="2 3">
    <name type="scientific">Faecalibacterium prausnitzii</name>
    <dbReference type="NCBI Taxonomy" id="853"/>
    <lineage>
        <taxon>Bacteria</taxon>
        <taxon>Bacillati</taxon>
        <taxon>Bacillota</taxon>
        <taxon>Clostridia</taxon>
        <taxon>Eubacteriales</taxon>
        <taxon>Oscillospiraceae</taxon>
        <taxon>Faecalibacterium</taxon>
    </lineage>
</organism>
<dbReference type="Proteomes" id="UP000220005">
    <property type="component" value="Unassembled WGS sequence"/>
</dbReference>
<evidence type="ECO:0000256" key="1">
    <source>
        <dbReference type="SAM" id="Phobius"/>
    </source>
</evidence>
<dbReference type="EMBL" id="NMTY01000009">
    <property type="protein sequence ID" value="PDX81814.1"/>
    <property type="molecule type" value="Genomic_DNA"/>
</dbReference>